<evidence type="ECO:0000313" key="4">
    <source>
        <dbReference type="Proteomes" id="UP001642409"/>
    </source>
</evidence>
<evidence type="ECO:0000259" key="1">
    <source>
        <dbReference type="Pfam" id="PF21057"/>
    </source>
</evidence>
<evidence type="ECO:0000313" key="3">
    <source>
        <dbReference type="EMBL" id="CAL6042122.1"/>
    </source>
</evidence>
<dbReference type="PANTHER" id="PTHR12925:SF0">
    <property type="entry name" value="PROTEIN HIKESHI"/>
    <property type="match status" value="1"/>
</dbReference>
<organism evidence="2">
    <name type="scientific">Hexamita inflata</name>
    <dbReference type="NCBI Taxonomy" id="28002"/>
    <lineage>
        <taxon>Eukaryota</taxon>
        <taxon>Metamonada</taxon>
        <taxon>Diplomonadida</taxon>
        <taxon>Hexamitidae</taxon>
        <taxon>Hexamitinae</taxon>
        <taxon>Hexamita</taxon>
    </lineage>
</organism>
<dbReference type="AlphaFoldDB" id="A0AA86R177"/>
<reference evidence="2" key="1">
    <citation type="submission" date="2023-06" db="EMBL/GenBank/DDBJ databases">
        <authorList>
            <person name="Kurt Z."/>
        </authorList>
    </citation>
    <scope>NUCLEOTIDE SEQUENCE</scope>
</reference>
<gene>
    <name evidence="3" type="ORF">HINF_LOCUS39444</name>
    <name evidence="2" type="ORF">HINF_LOCUS56060</name>
</gene>
<reference evidence="3 4" key="2">
    <citation type="submission" date="2024-07" db="EMBL/GenBank/DDBJ databases">
        <authorList>
            <person name="Akdeniz Z."/>
        </authorList>
    </citation>
    <scope>NUCLEOTIDE SEQUENCE [LARGE SCALE GENOMIC DNA]</scope>
</reference>
<dbReference type="GO" id="GO:0006606">
    <property type="term" value="P:protein import into nucleus"/>
    <property type="evidence" value="ECO:0007669"/>
    <property type="project" value="TreeGrafter"/>
</dbReference>
<proteinExistence type="predicted"/>
<sequence length="172" mass="19859">MFGLLIPNQPVRTDFVQISDTSMQALIQNVNELTNLTVFNIAAPMPPADFAFSVYLQQSHYDPIFLGQLTPTLHSLSLAIGHHIKQRDVDSNGLLIISIEQLMPMQPDQFTDNEKLSMVGKQLAEDMFQFCCSFEDVYFQGQHYIPYQAVEMWMNSVHQRVKMNQKFWNKIQ</sequence>
<dbReference type="GO" id="GO:0061608">
    <property type="term" value="F:nuclear import signal receptor activity"/>
    <property type="evidence" value="ECO:0007669"/>
    <property type="project" value="TreeGrafter"/>
</dbReference>
<dbReference type="InterPro" id="IPR048364">
    <property type="entry name" value="Hikeshi-like_C"/>
</dbReference>
<name>A0AA86R177_9EUKA</name>
<dbReference type="GO" id="GO:0005829">
    <property type="term" value="C:cytosol"/>
    <property type="evidence" value="ECO:0007669"/>
    <property type="project" value="TreeGrafter"/>
</dbReference>
<comment type="caution">
    <text evidence="2">The sequence shown here is derived from an EMBL/GenBank/DDBJ whole genome shotgun (WGS) entry which is preliminary data.</text>
</comment>
<dbReference type="Pfam" id="PF21057">
    <property type="entry name" value="Hikeshi-like_C"/>
    <property type="match status" value="1"/>
</dbReference>
<feature type="domain" description="Hikeshi-like C-terminal" evidence="1">
    <location>
        <begin position="120"/>
        <end position="170"/>
    </location>
</feature>
<keyword evidence="4" id="KW-1185">Reference proteome</keyword>
<dbReference type="EMBL" id="CATOUU010001035">
    <property type="protein sequence ID" value="CAI9968415.1"/>
    <property type="molecule type" value="Genomic_DNA"/>
</dbReference>
<dbReference type="EMBL" id="CAXDID020000152">
    <property type="protein sequence ID" value="CAL6042122.1"/>
    <property type="molecule type" value="Genomic_DNA"/>
</dbReference>
<dbReference type="GO" id="GO:0005634">
    <property type="term" value="C:nucleus"/>
    <property type="evidence" value="ECO:0007669"/>
    <property type="project" value="TreeGrafter"/>
</dbReference>
<dbReference type="Proteomes" id="UP001642409">
    <property type="component" value="Unassembled WGS sequence"/>
</dbReference>
<dbReference type="PANTHER" id="PTHR12925">
    <property type="entry name" value="HIKESHI FAMILY MEMBER"/>
    <property type="match status" value="1"/>
</dbReference>
<accession>A0AA86R177</accession>
<evidence type="ECO:0000313" key="2">
    <source>
        <dbReference type="EMBL" id="CAI9968415.1"/>
    </source>
</evidence>
<dbReference type="InterPro" id="IPR031318">
    <property type="entry name" value="OPI10"/>
</dbReference>
<protein>
    <recommendedName>
        <fullName evidence="1">Hikeshi-like C-terminal domain-containing protein</fullName>
    </recommendedName>
</protein>